<name>A0A7J7DCH4_TRIWF</name>
<keyword evidence="4" id="KW-1185">Reference proteome</keyword>
<dbReference type="InterPro" id="IPR001563">
    <property type="entry name" value="Peptidase_S10"/>
</dbReference>
<gene>
    <name evidence="3" type="ORF">HS088_TW08G00592</name>
</gene>
<protein>
    <submittedName>
        <fullName evidence="3">Uncharacterized protein</fullName>
    </submittedName>
</protein>
<dbReference type="PANTHER" id="PTHR11802:SF350">
    <property type="entry name" value="CARBOXYPEPTIDASE"/>
    <property type="match status" value="1"/>
</dbReference>
<dbReference type="Gene3D" id="3.40.50.1820">
    <property type="entry name" value="alpha/beta hydrolase"/>
    <property type="match status" value="1"/>
</dbReference>
<dbReference type="EMBL" id="JAAARO010000008">
    <property type="protein sequence ID" value="KAF5744004.1"/>
    <property type="molecule type" value="Genomic_DNA"/>
</dbReference>
<dbReference type="GO" id="GO:0006508">
    <property type="term" value="P:proteolysis"/>
    <property type="evidence" value="ECO:0007669"/>
    <property type="project" value="InterPro"/>
</dbReference>
<dbReference type="AlphaFoldDB" id="A0A7J7DCH4"/>
<dbReference type="Proteomes" id="UP000593562">
    <property type="component" value="Unassembled WGS sequence"/>
</dbReference>
<dbReference type="GO" id="GO:0004185">
    <property type="term" value="F:serine-type carboxypeptidase activity"/>
    <property type="evidence" value="ECO:0007669"/>
    <property type="project" value="InterPro"/>
</dbReference>
<evidence type="ECO:0000256" key="1">
    <source>
        <dbReference type="ARBA" id="ARBA00009431"/>
    </source>
</evidence>
<evidence type="ECO:0000313" key="3">
    <source>
        <dbReference type="EMBL" id="KAF5744004.1"/>
    </source>
</evidence>
<dbReference type="InterPro" id="IPR029058">
    <property type="entry name" value="AB_hydrolase_fold"/>
</dbReference>
<reference evidence="3 4" key="1">
    <citation type="journal article" date="2020" name="Nat. Commun.">
        <title>Genome of Tripterygium wilfordii and identification of cytochrome P450 involved in triptolide biosynthesis.</title>
        <authorList>
            <person name="Tu L."/>
            <person name="Su P."/>
            <person name="Zhang Z."/>
            <person name="Gao L."/>
            <person name="Wang J."/>
            <person name="Hu T."/>
            <person name="Zhou J."/>
            <person name="Zhang Y."/>
            <person name="Zhao Y."/>
            <person name="Liu Y."/>
            <person name="Song Y."/>
            <person name="Tong Y."/>
            <person name="Lu Y."/>
            <person name="Yang J."/>
            <person name="Xu C."/>
            <person name="Jia M."/>
            <person name="Peters R.J."/>
            <person name="Huang L."/>
            <person name="Gao W."/>
        </authorList>
    </citation>
    <scope>NUCLEOTIDE SEQUENCE [LARGE SCALE GENOMIC DNA]</scope>
    <source>
        <strain evidence="4">cv. XIE 37</strain>
        <tissue evidence="3">Leaf</tissue>
    </source>
</reference>
<comment type="caution">
    <text evidence="3">The sequence shown here is derived from an EMBL/GenBank/DDBJ whole genome shotgun (WGS) entry which is preliminary data.</text>
</comment>
<feature type="chain" id="PRO_5029595728" evidence="2">
    <location>
        <begin position="28"/>
        <end position="498"/>
    </location>
</feature>
<sequence length="498" mass="57069">MATILFFSIVISVFLFDVFLISSSANARYTNNRLHSSRTAISPKERATRRLVRSLDLSPQEDINSSEIDAPRLNEKKFKFPFLPTSDPSVEDLGSYAGYYQLPNPVGARMFYFFFESRNRNDEDPVVIWLSGGPGISCSIDLFYANGPFHITEDSSLTWNDHGWDKTSNIIYVDQPIGTGLSYINDDSDIRHDLTSVIDDLYNFLKEFFIKHPQFTHKNFFITGRAYAGHYAPALASRILEENEKANAIPIKLKGFAIGNGHINPHIQYPTIPEFALKHNVITELNYSNIEDSMRRCRAYTRNCVKGIKEACSVAFDYCFEMIKRTREYAGDTNFFDIRKQRVNGVNYDYSKMERFFDIPSVKIALNVPQDKTFVPASKTVFDAYSKKDYMRKFDVEISALLEKGIKVLIYAGDQDLLYNWDGKSHVMKSLLEMEWNGKTEFKETSMVPFKVDGAEVGSIITRHPLTFIKVSNAGCMVPMDQPKVSLQMIKSWMEREL</sequence>
<accession>A0A7J7DCH4</accession>
<feature type="signal peptide" evidence="2">
    <location>
        <begin position="1"/>
        <end position="27"/>
    </location>
</feature>
<dbReference type="InParanoid" id="A0A7J7DCH4"/>
<comment type="similarity">
    <text evidence="1">Belongs to the peptidase S10 family.</text>
</comment>
<dbReference type="Pfam" id="PF00450">
    <property type="entry name" value="Peptidase_S10"/>
    <property type="match status" value="1"/>
</dbReference>
<evidence type="ECO:0000313" key="4">
    <source>
        <dbReference type="Proteomes" id="UP000593562"/>
    </source>
</evidence>
<dbReference type="PANTHER" id="PTHR11802">
    <property type="entry name" value="SERINE PROTEASE FAMILY S10 SERINE CARBOXYPEPTIDASE"/>
    <property type="match status" value="1"/>
</dbReference>
<proteinExistence type="inferred from homology"/>
<keyword evidence="2" id="KW-0732">Signal</keyword>
<evidence type="ECO:0000256" key="2">
    <source>
        <dbReference type="SAM" id="SignalP"/>
    </source>
</evidence>
<organism evidence="3 4">
    <name type="scientific">Tripterygium wilfordii</name>
    <name type="common">Thunder God vine</name>
    <dbReference type="NCBI Taxonomy" id="458696"/>
    <lineage>
        <taxon>Eukaryota</taxon>
        <taxon>Viridiplantae</taxon>
        <taxon>Streptophyta</taxon>
        <taxon>Embryophyta</taxon>
        <taxon>Tracheophyta</taxon>
        <taxon>Spermatophyta</taxon>
        <taxon>Magnoliopsida</taxon>
        <taxon>eudicotyledons</taxon>
        <taxon>Gunneridae</taxon>
        <taxon>Pentapetalae</taxon>
        <taxon>rosids</taxon>
        <taxon>fabids</taxon>
        <taxon>Celastrales</taxon>
        <taxon>Celastraceae</taxon>
        <taxon>Tripterygium</taxon>
    </lineage>
</organism>
<dbReference type="PRINTS" id="PR00724">
    <property type="entry name" value="CRBOXYPTASEC"/>
</dbReference>
<dbReference type="SUPFAM" id="SSF53474">
    <property type="entry name" value="alpha/beta-Hydrolases"/>
    <property type="match status" value="1"/>
</dbReference>
<dbReference type="GO" id="GO:0005773">
    <property type="term" value="C:vacuole"/>
    <property type="evidence" value="ECO:0007669"/>
    <property type="project" value="TreeGrafter"/>
</dbReference>